<comment type="subcellular location">
    <subcellularLocation>
        <location evidence="1">Membrane</location>
        <topology evidence="1">Multi-pass membrane protein</topology>
    </subcellularLocation>
</comment>
<dbReference type="EnsemblMetazoa" id="XM_050646078.1">
    <property type="protein sequence ID" value="XP_050502035.1"/>
    <property type="gene ID" value="LOC126881677"/>
</dbReference>
<feature type="transmembrane region" description="Helical" evidence="10">
    <location>
        <begin position="66"/>
        <end position="87"/>
    </location>
</feature>
<gene>
    <name evidence="13" type="primary">LOC114334894</name>
</gene>
<dbReference type="FunCoup" id="A0A6P7G8G9">
    <property type="interactions" value="44"/>
</dbReference>
<dbReference type="Proteomes" id="UP001652700">
    <property type="component" value="Unplaced"/>
</dbReference>
<dbReference type="AlphaFoldDB" id="A0A6P7G8G9"/>
<dbReference type="PANTHER" id="PTHR11157:SF22">
    <property type="entry name" value="ELONGATION OF VERY LONG CHAIN FATTY ACIDS PROTEIN"/>
    <property type="match status" value="1"/>
</dbReference>
<feature type="transmembrane region" description="Helical" evidence="10">
    <location>
        <begin position="99"/>
        <end position="116"/>
    </location>
</feature>
<dbReference type="EC" id="2.3.1.199" evidence="10"/>
<keyword evidence="2 10" id="KW-0444">Lipid biosynthesis</keyword>
<evidence type="ECO:0000256" key="2">
    <source>
        <dbReference type="ARBA" id="ARBA00022516"/>
    </source>
</evidence>
<organism evidence="13">
    <name type="scientific">Diabrotica virgifera virgifera</name>
    <name type="common">western corn rootworm</name>
    <dbReference type="NCBI Taxonomy" id="50390"/>
    <lineage>
        <taxon>Eukaryota</taxon>
        <taxon>Metazoa</taxon>
        <taxon>Ecdysozoa</taxon>
        <taxon>Arthropoda</taxon>
        <taxon>Hexapoda</taxon>
        <taxon>Insecta</taxon>
        <taxon>Pterygota</taxon>
        <taxon>Neoptera</taxon>
        <taxon>Endopterygota</taxon>
        <taxon>Coleoptera</taxon>
        <taxon>Polyphaga</taxon>
        <taxon>Cucujiformia</taxon>
        <taxon>Chrysomeloidea</taxon>
        <taxon>Chrysomelidae</taxon>
        <taxon>Galerucinae</taxon>
        <taxon>Diabroticina</taxon>
        <taxon>Diabroticites</taxon>
        <taxon>Diabrotica</taxon>
    </lineage>
</organism>
<feature type="transmembrane region" description="Helical" evidence="10">
    <location>
        <begin position="204"/>
        <end position="223"/>
    </location>
</feature>
<comment type="similarity">
    <text evidence="10">Belongs to the ELO family.</text>
</comment>
<keyword evidence="3 10" id="KW-0808">Transferase</keyword>
<dbReference type="GO" id="GO:0030148">
    <property type="term" value="P:sphingolipid biosynthetic process"/>
    <property type="evidence" value="ECO:0007669"/>
    <property type="project" value="TreeGrafter"/>
</dbReference>
<sequence>MDSLEPVKMDLDLDYLWKEAEVIGSLLTNKSLDMTDMVKIVADRYQTVLDKVSDPRTTDWPLVQSMFPTITMVLGYLYVILFWGPTFMENRKPFKLKEVLILYNGFQVLYSVFMLYEHLMSGWFWDYSFRCQPIDYSTDSKALRMANLCWWYYISKLTEFADTLFFILRKKNNQVTFLHVYHHSLTPIETWVLVRFLAGGHGTFSNLINNLVHVIMYFYYMVAAMGPEYQKYVWWKKHLTTLQLLQFGLVFAHSAQLIWLDCGYPKWVGYFLLIHSTIFFVLFLNFYFQTYKKSSTLKQVKKD</sequence>
<evidence type="ECO:0000256" key="10">
    <source>
        <dbReference type="RuleBase" id="RU361115"/>
    </source>
</evidence>
<reference evidence="11" key="2">
    <citation type="submission" date="2025-05" db="UniProtKB">
        <authorList>
            <consortium name="EnsemblMetazoa"/>
        </authorList>
    </citation>
    <scope>IDENTIFICATION</scope>
</reference>
<dbReference type="RefSeq" id="XP_028140830.1">
    <property type="nucleotide sequence ID" value="XM_028285029.1"/>
</dbReference>
<keyword evidence="5 10" id="KW-0276">Fatty acid metabolism</keyword>
<comment type="catalytic activity">
    <reaction evidence="10">
        <text>a very-long-chain acyl-CoA + malonyl-CoA + H(+) = a very-long-chain 3-oxoacyl-CoA + CO2 + CoA</text>
        <dbReference type="Rhea" id="RHEA:32727"/>
        <dbReference type="ChEBI" id="CHEBI:15378"/>
        <dbReference type="ChEBI" id="CHEBI:16526"/>
        <dbReference type="ChEBI" id="CHEBI:57287"/>
        <dbReference type="ChEBI" id="CHEBI:57384"/>
        <dbReference type="ChEBI" id="CHEBI:90725"/>
        <dbReference type="ChEBI" id="CHEBI:90736"/>
        <dbReference type="EC" id="2.3.1.199"/>
    </reaction>
</comment>
<proteinExistence type="inferred from homology"/>
<dbReference type="OrthoDB" id="434092at2759"/>
<keyword evidence="9 10" id="KW-0275">Fatty acid biosynthesis</keyword>
<keyword evidence="6 10" id="KW-1133">Transmembrane helix</keyword>
<evidence type="ECO:0000256" key="6">
    <source>
        <dbReference type="ARBA" id="ARBA00022989"/>
    </source>
</evidence>
<reference evidence="13" key="1">
    <citation type="submission" date="2025-04" db="UniProtKB">
        <authorList>
            <consortium name="RefSeq"/>
        </authorList>
    </citation>
    <scope>IDENTIFICATION</scope>
    <source>
        <tissue evidence="13">Whole insect</tissue>
    </source>
</reference>
<evidence type="ECO:0000313" key="12">
    <source>
        <dbReference type="Proteomes" id="UP001652700"/>
    </source>
</evidence>
<evidence type="ECO:0000256" key="8">
    <source>
        <dbReference type="ARBA" id="ARBA00023136"/>
    </source>
</evidence>
<evidence type="ECO:0000313" key="11">
    <source>
        <dbReference type="EnsemblMetazoa" id="XP_050502035.1"/>
    </source>
</evidence>
<protein>
    <recommendedName>
        <fullName evidence="10">Elongation of very long chain fatty acids protein</fullName>
        <ecNumber evidence="10">2.3.1.199</ecNumber>
    </recommendedName>
    <alternativeName>
        <fullName evidence="10">Very-long-chain 3-oxoacyl-CoA synthase</fullName>
    </alternativeName>
</protein>
<evidence type="ECO:0000256" key="1">
    <source>
        <dbReference type="ARBA" id="ARBA00004141"/>
    </source>
</evidence>
<name>A0A6P7G8G9_DIAVI</name>
<feature type="transmembrane region" description="Helical" evidence="10">
    <location>
        <begin position="244"/>
        <end position="261"/>
    </location>
</feature>
<evidence type="ECO:0000313" key="13">
    <source>
        <dbReference type="RefSeq" id="XP_028140830.1"/>
    </source>
</evidence>
<dbReference type="GO" id="GO:0019367">
    <property type="term" value="P:fatty acid elongation, saturated fatty acid"/>
    <property type="evidence" value="ECO:0007669"/>
    <property type="project" value="TreeGrafter"/>
</dbReference>
<keyword evidence="7 10" id="KW-0443">Lipid metabolism</keyword>
<feature type="transmembrane region" description="Helical" evidence="10">
    <location>
        <begin position="267"/>
        <end position="288"/>
    </location>
</feature>
<dbReference type="PANTHER" id="PTHR11157">
    <property type="entry name" value="FATTY ACID ACYL TRANSFERASE-RELATED"/>
    <property type="match status" value="1"/>
</dbReference>
<evidence type="ECO:0000256" key="9">
    <source>
        <dbReference type="ARBA" id="ARBA00023160"/>
    </source>
</evidence>
<dbReference type="PROSITE" id="PS01188">
    <property type="entry name" value="ELO"/>
    <property type="match status" value="1"/>
</dbReference>
<feature type="transmembrane region" description="Helical" evidence="10">
    <location>
        <begin position="150"/>
        <end position="168"/>
    </location>
</feature>
<dbReference type="GO" id="GO:0005789">
    <property type="term" value="C:endoplasmic reticulum membrane"/>
    <property type="evidence" value="ECO:0007669"/>
    <property type="project" value="TreeGrafter"/>
</dbReference>
<keyword evidence="4 10" id="KW-0812">Transmembrane</keyword>
<dbReference type="Pfam" id="PF01151">
    <property type="entry name" value="ELO"/>
    <property type="match status" value="1"/>
</dbReference>
<dbReference type="GO" id="GO:0009922">
    <property type="term" value="F:fatty acid elongase activity"/>
    <property type="evidence" value="ECO:0007669"/>
    <property type="project" value="UniProtKB-EC"/>
</dbReference>
<dbReference type="InterPro" id="IPR002076">
    <property type="entry name" value="ELO_fam"/>
</dbReference>
<dbReference type="InParanoid" id="A0A6P7G8G9"/>
<accession>A0A6P7G8G9</accession>
<evidence type="ECO:0000256" key="7">
    <source>
        <dbReference type="ARBA" id="ARBA00023098"/>
    </source>
</evidence>
<evidence type="ECO:0000256" key="3">
    <source>
        <dbReference type="ARBA" id="ARBA00022679"/>
    </source>
</evidence>
<dbReference type="GO" id="GO:0034625">
    <property type="term" value="P:fatty acid elongation, monounsaturated fatty acid"/>
    <property type="evidence" value="ECO:0007669"/>
    <property type="project" value="TreeGrafter"/>
</dbReference>
<evidence type="ECO:0000256" key="4">
    <source>
        <dbReference type="ARBA" id="ARBA00022692"/>
    </source>
</evidence>
<dbReference type="GO" id="GO:0034626">
    <property type="term" value="P:fatty acid elongation, polyunsaturated fatty acid"/>
    <property type="evidence" value="ECO:0007669"/>
    <property type="project" value="TreeGrafter"/>
</dbReference>
<keyword evidence="8 10" id="KW-0472">Membrane</keyword>
<keyword evidence="12" id="KW-1185">Reference proteome</keyword>
<dbReference type="GO" id="GO:0042761">
    <property type="term" value="P:very long-chain fatty acid biosynthetic process"/>
    <property type="evidence" value="ECO:0007669"/>
    <property type="project" value="TreeGrafter"/>
</dbReference>
<evidence type="ECO:0000256" key="5">
    <source>
        <dbReference type="ARBA" id="ARBA00022832"/>
    </source>
</evidence>
<dbReference type="InterPro" id="IPR030457">
    <property type="entry name" value="ELO_CS"/>
</dbReference>